<keyword evidence="1" id="KW-0472">Membrane</keyword>
<keyword evidence="1" id="KW-0812">Transmembrane</keyword>
<feature type="transmembrane region" description="Helical" evidence="1">
    <location>
        <begin position="83"/>
        <end position="103"/>
    </location>
</feature>
<protein>
    <submittedName>
        <fullName evidence="2">Uncharacterized protein</fullName>
    </submittedName>
</protein>
<keyword evidence="1" id="KW-1133">Transmembrane helix</keyword>
<evidence type="ECO:0000313" key="2">
    <source>
        <dbReference type="EMBL" id="OCU00063.1"/>
    </source>
</evidence>
<dbReference type="EMBL" id="CM004466">
    <property type="protein sequence ID" value="OCU00063.1"/>
    <property type="molecule type" value="Genomic_DNA"/>
</dbReference>
<evidence type="ECO:0000313" key="3">
    <source>
        <dbReference type="Proteomes" id="UP000694892"/>
    </source>
</evidence>
<evidence type="ECO:0000256" key="1">
    <source>
        <dbReference type="SAM" id="Phobius"/>
    </source>
</evidence>
<dbReference type="OMA" id="QTFWLYS"/>
<dbReference type="AlphaFoldDB" id="A0A974E022"/>
<gene>
    <name evidence="2" type="ORF">XELAEV_18005846mg</name>
</gene>
<accession>A0A974E022</accession>
<organism evidence="2 3">
    <name type="scientific">Xenopus laevis</name>
    <name type="common">African clawed frog</name>
    <dbReference type="NCBI Taxonomy" id="8355"/>
    <lineage>
        <taxon>Eukaryota</taxon>
        <taxon>Metazoa</taxon>
        <taxon>Chordata</taxon>
        <taxon>Craniata</taxon>
        <taxon>Vertebrata</taxon>
        <taxon>Euteleostomi</taxon>
        <taxon>Amphibia</taxon>
        <taxon>Batrachia</taxon>
        <taxon>Anura</taxon>
        <taxon>Pipoidea</taxon>
        <taxon>Pipidae</taxon>
        <taxon>Xenopodinae</taxon>
        <taxon>Xenopus</taxon>
        <taxon>Xenopus</taxon>
    </lineage>
</organism>
<feature type="transmembrane region" description="Helical" evidence="1">
    <location>
        <begin position="49"/>
        <end position="71"/>
    </location>
</feature>
<name>A0A974E022_XENLA</name>
<proteinExistence type="predicted"/>
<sequence>MGKKFLPDSKNDNHTSLWMNDATALTCLSRKERFFLDQIFWLYRIIIKFLFFFFSLLVELAWVFIFVFFLTNSFLSFLPSLKGLFIVVHYASLVSLSDFGFLCRFSISLSESNSPL</sequence>
<reference evidence="3" key="1">
    <citation type="journal article" date="2016" name="Nature">
        <title>Genome evolution in the allotetraploid frog Xenopus laevis.</title>
        <authorList>
            <person name="Session A.M."/>
            <person name="Uno Y."/>
            <person name="Kwon T."/>
            <person name="Chapman J.A."/>
            <person name="Toyoda A."/>
            <person name="Takahashi S."/>
            <person name="Fukui A."/>
            <person name="Hikosaka A."/>
            <person name="Suzuki A."/>
            <person name="Kondo M."/>
            <person name="van Heeringen S.J."/>
            <person name="Quigley I."/>
            <person name="Heinz S."/>
            <person name="Ogino H."/>
            <person name="Ochi H."/>
            <person name="Hellsten U."/>
            <person name="Lyons J.B."/>
            <person name="Simakov O."/>
            <person name="Putnam N."/>
            <person name="Stites J."/>
            <person name="Kuroki Y."/>
            <person name="Tanaka T."/>
            <person name="Michiue T."/>
            <person name="Watanabe M."/>
            <person name="Bogdanovic O."/>
            <person name="Lister R."/>
            <person name="Georgiou G."/>
            <person name="Paranjpe S.S."/>
            <person name="van Kruijsbergen I."/>
            <person name="Shu S."/>
            <person name="Carlson J."/>
            <person name="Kinoshita T."/>
            <person name="Ohta Y."/>
            <person name="Mawaribuchi S."/>
            <person name="Jenkins J."/>
            <person name="Grimwood J."/>
            <person name="Schmutz J."/>
            <person name="Mitros T."/>
            <person name="Mozaffari S.V."/>
            <person name="Suzuki Y."/>
            <person name="Haramoto Y."/>
            <person name="Yamamoto T.S."/>
            <person name="Takagi C."/>
            <person name="Heald R."/>
            <person name="Miller K."/>
            <person name="Haudenschild C."/>
            <person name="Kitzman J."/>
            <person name="Nakayama T."/>
            <person name="Izutsu Y."/>
            <person name="Robert J."/>
            <person name="Fortriede J."/>
            <person name="Burns K."/>
            <person name="Lotay V."/>
            <person name="Karimi K."/>
            <person name="Yasuoka Y."/>
            <person name="Dichmann D.S."/>
            <person name="Flajnik M.F."/>
            <person name="Houston D.W."/>
            <person name="Shendure J."/>
            <person name="DuPasquier L."/>
            <person name="Vize P.D."/>
            <person name="Zorn A.M."/>
            <person name="Ito M."/>
            <person name="Marcotte E.M."/>
            <person name="Wallingford J.B."/>
            <person name="Ito Y."/>
            <person name="Asashima M."/>
            <person name="Ueno N."/>
            <person name="Matsuda Y."/>
            <person name="Veenstra G.J."/>
            <person name="Fujiyama A."/>
            <person name="Harland R.M."/>
            <person name="Taira M."/>
            <person name="Rokhsar D.S."/>
        </authorList>
    </citation>
    <scope>NUCLEOTIDE SEQUENCE [LARGE SCALE GENOMIC DNA]</scope>
    <source>
        <strain evidence="3">J</strain>
    </source>
</reference>
<dbReference type="Proteomes" id="UP000694892">
    <property type="component" value="Chromosome 1L"/>
</dbReference>